<evidence type="ECO:0000313" key="2">
    <source>
        <dbReference type="EMBL" id="RJY10661.1"/>
    </source>
</evidence>
<dbReference type="PANTHER" id="PTHR35458:SF8">
    <property type="entry name" value="SLR0650 PROTEIN"/>
    <property type="match status" value="1"/>
</dbReference>
<dbReference type="Pfam" id="PF01936">
    <property type="entry name" value="NYN"/>
    <property type="match status" value="1"/>
</dbReference>
<accession>A0A3A6U3U8</accession>
<dbReference type="PANTHER" id="PTHR35458">
    <property type="entry name" value="SLR0755 PROTEIN"/>
    <property type="match status" value="1"/>
</dbReference>
<protein>
    <submittedName>
        <fullName evidence="2">NYN domain-containing protein</fullName>
    </submittedName>
</protein>
<dbReference type="AlphaFoldDB" id="A0A3A6U3U8"/>
<dbReference type="GO" id="GO:0004540">
    <property type="term" value="F:RNA nuclease activity"/>
    <property type="evidence" value="ECO:0007669"/>
    <property type="project" value="InterPro"/>
</dbReference>
<dbReference type="EMBL" id="QYYH01000097">
    <property type="protein sequence ID" value="RJY10661.1"/>
    <property type="molecule type" value="Genomic_DNA"/>
</dbReference>
<dbReference type="Proteomes" id="UP000273022">
    <property type="component" value="Unassembled WGS sequence"/>
</dbReference>
<comment type="caution">
    <text evidence="2">The sequence shown here is derived from an EMBL/GenBank/DDBJ whole genome shotgun (WGS) entry which is preliminary data.</text>
</comment>
<proteinExistence type="predicted"/>
<keyword evidence="3" id="KW-1185">Reference proteome</keyword>
<dbReference type="RefSeq" id="WP_121854292.1">
    <property type="nucleotide sequence ID" value="NZ_CP037952.1"/>
</dbReference>
<name>A0A3A6U3U8_9GAMM</name>
<dbReference type="Gene3D" id="3.40.50.1010">
    <property type="entry name" value="5'-nuclease"/>
    <property type="match status" value="1"/>
</dbReference>
<dbReference type="CDD" id="cd10911">
    <property type="entry name" value="PIN_LabA"/>
    <property type="match status" value="1"/>
</dbReference>
<dbReference type="InterPro" id="IPR047140">
    <property type="entry name" value="LabA"/>
</dbReference>
<gene>
    <name evidence="2" type="ORF">D5R81_14175</name>
</gene>
<evidence type="ECO:0000259" key="1">
    <source>
        <dbReference type="Pfam" id="PF01936"/>
    </source>
</evidence>
<dbReference type="InterPro" id="IPR021139">
    <property type="entry name" value="NYN"/>
</dbReference>
<dbReference type="OrthoDB" id="9794137at2"/>
<sequence length="157" mass="17773">MKKIAIFVDVQNIYYTSKEAYGRQFDYKRLWQQLGYEGEIVIANAYAIARNDNGQIKFQDALRHIGFEVKLKPFIQRADGSAKGDWDVGITIDIMECASSVDTIVLLSGDGDFSLLLDKVRQKYHVETQVFGVPSLTAKALIDATTIFHEINHSLLR</sequence>
<organism evidence="2 3">
    <name type="scientific">Parashewanella spongiae</name>
    <dbReference type="NCBI Taxonomy" id="342950"/>
    <lineage>
        <taxon>Bacteria</taxon>
        <taxon>Pseudomonadati</taxon>
        <taxon>Pseudomonadota</taxon>
        <taxon>Gammaproteobacteria</taxon>
        <taxon>Alteromonadales</taxon>
        <taxon>Shewanellaceae</taxon>
        <taxon>Parashewanella</taxon>
    </lineage>
</organism>
<evidence type="ECO:0000313" key="3">
    <source>
        <dbReference type="Proteomes" id="UP000273022"/>
    </source>
</evidence>
<feature type="domain" description="NYN" evidence="1">
    <location>
        <begin position="3"/>
        <end position="151"/>
    </location>
</feature>
<reference evidence="2 3" key="1">
    <citation type="submission" date="2018-09" db="EMBL/GenBank/DDBJ databases">
        <title>Phylogeny of the Shewanellaceae, and recommendation for two new genera, Pseudoshewanella and Parashewanella.</title>
        <authorList>
            <person name="Wang G."/>
        </authorList>
    </citation>
    <scope>NUCLEOTIDE SEQUENCE [LARGE SCALE GENOMIC DNA]</scope>
    <source>
        <strain evidence="2 3">KCTC 22492</strain>
    </source>
</reference>